<evidence type="ECO:0000313" key="2">
    <source>
        <dbReference type="EMBL" id="GIH99200.1"/>
    </source>
</evidence>
<feature type="signal peptide" evidence="1">
    <location>
        <begin position="1"/>
        <end position="22"/>
    </location>
</feature>
<comment type="caution">
    <text evidence="2">The sequence shown here is derived from an EMBL/GenBank/DDBJ whole genome shotgun (WGS) entry which is preliminary data.</text>
</comment>
<dbReference type="PROSITE" id="PS51257">
    <property type="entry name" value="PROKAR_LIPOPROTEIN"/>
    <property type="match status" value="1"/>
</dbReference>
<feature type="chain" id="PRO_5039688518" description="Nuclear transport factor 2 family protein" evidence="1">
    <location>
        <begin position="23"/>
        <end position="185"/>
    </location>
</feature>
<dbReference type="AlphaFoldDB" id="A0A8J3WRI0"/>
<keyword evidence="1" id="KW-0732">Signal</keyword>
<gene>
    <name evidence="2" type="ORF">Pta02_12090</name>
</gene>
<evidence type="ECO:0000313" key="3">
    <source>
        <dbReference type="Proteomes" id="UP000634476"/>
    </source>
</evidence>
<name>A0A8J3WRI0_9ACTN</name>
<evidence type="ECO:0008006" key="4">
    <source>
        <dbReference type="Google" id="ProtNLM"/>
    </source>
</evidence>
<keyword evidence="3" id="KW-1185">Reference proteome</keyword>
<protein>
    <recommendedName>
        <fullName evidence="4">Nuclear transport factor 2 family protein</fullName>
    </recommendedName>
</protein>
<proteinExistence type="predicted"/>
<reference evidence="2" key="1">
    <citation type="submission" date="2021-01" db="EMBL/GenBank/DDBJ databases">
        <title>Whole genome shotgun sequence of Planobispora takensis NBRC 109077.</title>
        <authorList>
            <person name="Komaki H."/>
            <person name="Tamura T."/>
        </authorList>
    </citation>
    <scope>NUCLEOTIDE SEQUENCE</scope>
    <source>
        <strain evidence="2">NBRC 109077</strain>
    </source>
</reference>
<accession>A0A8J3WRI0</accession>
<evidence type="ECO:0000256" key="1">
    <source>
        <dbReference type="SAM" id="SignalP"/>
    </source>
</evidence>
<sequence length="185" mass="19641">MRRRCALSGPLATWIATLGTLAACTSATGGTGATSKSADLPVTTPVDPQASVKQAVLTAYRGMWQEFVSAARTADWKASELGEYATGDALVVLRHGLWLAHEKEQIVKGEPILRPEVTSLTPATKPTKAQVTDCVDDTGFLVHTRSGKRADGGAATGRHRTTADLALRKGSWYVTTFVLREAGTC</sequence>
<organism evidence="2 3">
    <name type="scientific">Planobispora takensis</name>
    <dbReference type="NCBI Taxonomy" id="1367882"/>
    <lineage>
        <taxon>Bacteria</taxon>
        <taxon>Bacillati</taxon>
        <taxon>Actinomycetota</taxon>
        <taxon>Actinomycetes</taxon>
        <taxon>Streptosporangiales</taxon>
        <taxon>Streptosporangiaceae</taxon>
        <taxon>Planobispora</taxon>
    </lineage>
</organism>
<dbReference type="Proteomes" id="UP000634476">
    <property type="component" value="Unassembled WGS sequence"/>
</dbReference>
<dbReference type="EMBL" id="BOOK01000006">
    <property type="protein sequence ID" value="GIH99200.1"/>
    <property type="molecule type" value="Genomic_DNA"/>
</dbReference>